<dbReference type="PANTHER" id="PTHR43103">
    <property type="entry name" value="NUCLEOSIDE-DIPHOSPHATE-SUGAR EPIMERASE"/>
    <property type="match status" value="1"/>
</dbReference>
<keyword evidence="2" id="KW-0560">Oxidoreductase</keyword>
<evidence type="ECO:0000259" key="4">
    <source>
        <dbReference type="Pfam" id="PF01370"/>
    </source>
</evidence>
<dbReference type="EMBL" id="JAGSOG010000130">
    <property type="protein sequence ID" value="MBR7836194.1"/>
    <property type="molecule type" value="Genomic_DNA"/>
</dbReference>
<keyword evidence="6" id="KW-1185">Reference proteome</keyword>
<gene>
    <name evidence="5" type="ORF">KDL01_23150</name>
</gene>
<dbReference type="RefSeq" id="WP_212530677.1">
    <property type="nucleotide sequence ID" value="NZ_JAGSOG010000130.1"/>
</dbReference>
<name>A0A941EY88_9ACTN</name>
<evidence type="ECO:0000256" key="2">
    <source>
        <dbReference type="ARBA" id="ARBA00023002"/>
    </source>
</evidence>
<reference evidence="5" key="1">
    <citation type="submission" date="2021-04" db="EMBL/GenBank/DDBJ databases">
        <title>Genome based classification of Actinospica acidithermotolerans sp. nov., an actinobacterium isolated from an Indonesian hot spring.</title>
        <authorList>
            <person name="Kusuma A.B."/>
            <person name="Putra K.E."/>
            <person name="Nafisah S."/>
            <person name="Loh J."/>
            <person name="Nouioui I."/>
            <person name="Goodfellow M."/>
        </authorList>
    </citation>
    <scope>NUCLEOTIDE SEQUENCE</scope>
    <source>
        <strain evidence="5">CSCA 57</strain>
    </source>
</reference>
<organism evidence="5 6">
    <name type="scientific">Actinospica durhamensis</name>
    <dbReference type="NCBI Taxonomy" id="1508375"/>
    <lineage>
        <taxon>Bacteria</taxon>
        <taxon>Bacillati</taxon>
        <taxon>Actinomycetota</taxon>
        <taxon>Actinomycetes</taxon>
        <taxon>Catenulisporales</taxon>
        <taxon>Actinospicaceae</taxon>
        <taxon>Actinospica</taxon>
    </lineage>
</organism>
<dbReference type="PANTHER" id="PTHR43103:SF5">
    <property type="entry name" value="4-EPIMERASE, PUTATIVE (AFU_ORTHOLOGUE AFUA_7G00360)-RELATED"/>
    <property type="match status" value="1"/>
</dbReference>
<feature type="domain" description="NAD-dependent epimerase/dehydratase" evidence="4">
    <location>
        <begin position="4"/>
        <end position="163"/>
    </location>
</feature>
<comment type="caution">
    <text evidence="5">The sequence shown here is derived from an EMBL/GenBank/DDBJ whole genome shotgun (WGS) entry which is preliminary data.</text>
</comment>
<dbReference type="GO" id="GO:0016491">
    <property type="term" value="F:oxidoreductase activity"/>
    <property type="evidence" value="ECO:0007669"/>
    <property type="project" value="UniProtKB-KW"/>
</dbReference>
<proteinExistence type="inferred from homology"/>
<accession>A0A941EY88</accession>
<evidence type="ECO:0000313" key="5">
    <source>
        <dbReference type="EMBL" id="MBR7836194.1"/>
    </source>
</evidence>
<sequence>MSTILITGAAGGVGTLLRPRLARPGRTLRLLDLAELTPEAGEEAVRASVTDLDAMTEACRGVEAVVHLGGQATEAPWERILEVNINGTYTVFEAARRAGVPRVVFASSNHAVGFHTPADYPLPEHVTPLPDTYYGVSKVAGEGLGALYAHRYGMDVICVRILSCFPEPTNLRALSTWLSPDDAGRLFEACLTVPDPGLRIVYGVSANTRGNWVSLEGARALGYEPLDDAEAYAEKLTAELGPLDPQDPVFAHLGGPFTLPSLDAENL</sequence>
<dbReference type="InterPro" id="IPR001509">
    <property type="entry name" value="Epimerase_deHydtase"/>
</dbReference>
<evidence type="ECO:0000256" key="1">
    <source>
        <dbReference type="ARBA" id="ARBA00007637"/>
    </source>
</evidence>
<evidence type="ECO:0000313" key="6">
    <source>
        <dbReference type="Proteomes" id="UP000675781"/>
    </source>
</evidence>
<dbReference type="Pfam" id="PF01370">
    <property type="entry name" value="Epimerase"/>
    <property type="match status" value="1"/>
</dbReference>
<dbReference type="Gene3D" id="3.40.50.720">
    <property type="entry name" value="NAD(P)-binding Rossmann-like Domain"/>
    <property type="match status" value="1"/>
</dbReference>
<dbReference type="PROSITE" id="PS00061">
    <property type="entry name" value="ADH_SHORT"/>
    <property type="match status" value="1"/>
</dbReference>
<dbReference type="InterPro" id="IPR036291">
    <property type="entry name" value="NAD(P)-bd_dom_sf"/>
</dbReference>
<comment type="similarity">
    <text evidence="1">Belongs to the NAD(P)-dependent epimerase/dehydratase family.</text>
</comment>
<dbReference type="SUPFAM" id="SSF51735">
    <property type="entry name" value="NAD(P)-binding Rossmann-fold domains"/>
    <property type="match status" value="1"/>
</dbReference>
<dbReference type="AlphaFoldDB" id="A0A941EY88"/>
<keyword evidence="3" id="KW-0520">NAD</keyword>
<evidence type="ECO:0000256" key="3">
    <source>
        <dbReference type="ARBA" id="ARBA00023027"/>
    </source>
</evidence>
<dbReference type="CDD" id="cd08946">
    <property type="entry name" value="SDR_e"/>
    <property type="match status" value="1"/>
</dbReference>
<dbReference type="InterPro" id="IPR020904">
    <property type="entry name" value="Sc_DH/Rdtase_CS"/>
</dbReference>
<protein>
    <submittedName>
        <fullName evidence="5">NAD(P)-dependent oxidoreductase</fullName>
    </submittedName>
</protein>
<dbReference type="Proteomes" id="UP000675781">
    <property type="component" value="Unassembled WGS sequence"/>
</dbReference>